<gene>
    <name evidence="2" type="ORF">ACFPET_10695</name>
</gene>
<proteinExistence type="predicted"/>
<feature type="compositionally biased region" description="Low complexity" evidence="1">
    <location>
        <begin position="387"/>
        <end position="402"/>
    </location>
</feature>
<reference evidence="3" key="1">
    <citation type="journal article" date="2019" name="Int. J. Syst. Evol. Microbiol.">
        <title>The Global Catalogue of Microorganisms (GCM) 10K type strain sequencing project: providing services to taxonomists for standard genome sequencing and annotation.</title>
        <authorList>
            <consortium name="The Broad Institute Genomics Platform"/>
            <consortium name="The Broad Institute Genome Sequencing Center for Infectious Disease"/>
            <person name="Wu L."/>
            <person name="Ma J."/>
        </authorList>
    </citation>
    <scope>NUCLEOTIDE SEQUENCE [LARGE SCALE GENOMIC DNA]</scope>
    <source>
        <strain evidence="3">IBRC-M 10908</strain>
    </source>
</reference>
<organism evidence="2 3">
    <name type="scientific">Salininema proteolyticum</name>
    <dbReference type="NCBI Taxonomy" id="1607685"/>
    <lineage>
        <taxon>Bacteria</taxon>
        <taxon>Bacillati</taxon>
        <taxon>Actinomycetota</taxon>
        <taxon>Actinomycetes</taxon>
        <taxon>Glycomycetales</taxon>
        <taxon>Glycomycetaceae</taxon>
        <taxon>Salininema</taxon>
    </lineage>
</organism>
<dbReference type="PANTHER" id="PTHR10704">
    <property type="entry name" value="CARBOHYDRATE SULFOTRANSFERASE"/>
    <property type="match status" value="1"/>
</dbReference>
<dbReference type="InterPro" id="IPR027417">
    <property type="entry name" value="P-loop_NTPase"/>
</dbReference>
<accession>A0ABV8TY15</accession>
<dbReference type="RefSeq" id="WP_380620759.1">
    <property type="nucleotide sequence ID" value="NZ_JBHSDK010000015.1"/>
</dbReference>
<dbReference type="PANTHER" id="PTHR10704:SF44">
    <property type="entry name" value="LD35051P-RELATED"/>
    <property type="match status" value="1"/>
</dbReference>
<feature type="compositionally biased region" description="Low complexity" evidence="1">
    <location>
        <begin position="348"/>
        <end position="360"/>
    </location>
</feature>
<comment type="caution">
    <text evidence="2">The sequence shown here is derived from an EMBL/GenBank/DDBJ whole genome shotgun (WGS) entry which is preliminary data.</text>
</comment>
<dbReference type="EMBL" id="JBHSDK010000015">
    <property type="protein sequence ID" value="MFC4335668.1"/>
    <property type="molecule type" value="Genomic_DNA"/>
</dbReference>
<evidence type="ECO:0000313" key="3">
    <source>
        <dbReference type="Proteomes" id="UP001595823"/>
    </source>
</evidence>
<sequence>MSVKISDTVPARENAVRLVFIGGLGRSGTTLLERLLGQLPGVVPLGEITHLWERDLVGDEMCACGSSFSYCEFWQRIGKEAFDGWDNVDVERLRALKSSVDRTRHIPLLAGKRLNDDHFQLVKEYGSYFEKVYRAAATDTGARVVVDSSKHASLAYCLRWSPDIDLRVLHVVRDSRGVAYSWTKRVRRPESPTGETMTTYSPAKAAMLWNAQNAAFSLLNRHGTPVRRVRYERIIERPRHVMSSLARFCGLDITDEDLAYIGDGWADLGPSHSAAGNPMRFTVGRIPLRSDQIWATGLAPGTKRVVSTLTRPLLGRYGYLRTDRPSEPQVEEGLEDVDAAAREDAAEPEAPASGADAGPGDRCARDGSIEPSDMVVGVPEPRESEPGDAMPAPEAGAEDAPALQRKDTP</sequence>
<dbReference type="InterPro" id="IPR051135">
    <property type="entry name" value="Gal/GlcNAc/GalNAc_ST"/>
</dbReference>
<protein>
    <submittedName>
        <fullName evidence="2">Sulfotransferase</fullName>
    </submittedName>
</protein>
<dbReference type="Gene3D" id="3.40.50.300">
    <property type="entry name" value="P-loop containing nucleotide triphosphate hydrolases"/>
    <property type="match status" value="1"/>
</dbReference>
<name>A0ABV8TY15_9ACTN</name>
<dbReference type="Pfam" id="PF13469">
    <property type="entry name" value="Sulfotransfer_3"/>
    <property type="match status" value="1"/>
</dbReference>
<feature type="region of interest" description="Disordered" evidence="1">
    <location>
        <begin position="341"/>
        <end position="409"/>
    </location>
</feature>
<dbReference type="Proteomes" id="UP001595823">
    <property type="component" value="Unassembled WGS sequence"/>
</dbReference>
<evidence type="ECO:0000256" key="1">
    <source>
        <dbReference type="SAM" id="MobiDB-lite"/>
    </source>
</evidence>
<dbReference type="SUPFAM" id="SSF52540">
    <property type="entry name" value="P-loop containing nucleoside triphosphate hydrolases"/>
    <property type="match status" value="1"/>
</dbReference>
<keyword evidence="3" id="KW-1185">Reference proteome</keyword>
<evidence type="ECO:0000313" key="2">
    <source>
        <dbReference type="EMBL" id="MFC4335668.1"/>
    </source>
</evidence>